<dbReference type="Proteomes" id="UP000582231">
    <property type="component" value="Unassembled WGS sequence"/>
</dbReference>
<dbReference type="RefSeq" id="WP_179728844.1">
    <property type="nucleotide sequence ID" value="NZ_BAABEF010000001.1"/>
</dbReference>
<proteinExistence type="predicted"/>
<evidence type="ECO:0000313" key="1">
    <source>
        <dbReference type="EMBL" id="NYD32699.1"/>
    </source>
</evidence>
<dbReference type="EMBL" id="JACCBF010000001">
    <property type="protein sequence ID" value="NYD32699.1"/>
    <property type="molecule type" value="Genomic_DNA"/>
</dbReference>
<dbReference type="AlphaFoldDB" id="A0A852RPR8"/>
<accession>A0A852RPR8</accession>
<keyword evidence="2" id="KW-1185">Reference proteome</keyword>
<organism evidence="1 2">
    <name type="scientific">Nocardioides kongjuensis</name>
    <dbReference type="NCBI Taxonomy" id="349522"/>
    <lineage>
        <taxon>Bacteria</taxon>
        <taxon>Bacillati</taxon>
        <taxon>Actinomycetota</taxon>
        <taxon>Actinomycetes</taxon>
        <taxon>Propionibacteriales</taxon>
        <taxon>Nocardioidaceae</taxon>
        <taxon>Nocardioides</taxon>
    </lineage>
</organism>
<protein>
    <submittedName>
        <fullName evidence="1">Uncharacterized protein</fullName>
    </submittedName>
</protein>
<comment type="caution">
    <text evidence="1">The sequence shown here is derived from an EMBL/GenBank/DDBJ whole genome shotgun (WGS) entry which is preliminary data.</text>
</comment>
<sequence>MTAYDVEWADQVREMCDPIFNAAQVGFECQLLGVSEAGTVGGLLWEADPAQFAAKYPDSGIVETYGSDWESTSCIDYELTIDDARFNSSSLSKVGTFLWFASARAETDDVTALESQTWSRGSWEFRRPGRVK</sequence>
<gene>
    <name evidence="1" type="ORF">BJ958_004245</name>
</gene>
<name>A0A852RPR8_9ACTN</name>
<reference evidence="1 2" key="1">
    <citation type="submission" date="2020-07" db="EMBL/GenBank/DDBJ databases">
        <title>Sequencing the genomes of 1000 actinobacteria strains.</title>
        <authorList>
            <person name="Klenk H.-P."/>
        </authorList>
    </citation>
    <scope>NUCLEOTIDE SEQUENCE [LARGE SCALE GENOMIC DNA]</scope>
    <source>
        <strain evidence="1 2">DSM 19082</strain>
    </source>
</reference>
<evidence type="ECO:0000313" key="2">
    <source>
        <dbReference type="Proteomes" id="UP000582231"/>
    </source>
</evidence>